<gene>
    <name evidence="2" type="ORF">SOP96_11895</name>
</gene>
<feature type="signal peptide" evidence="1">
    <location>
        <begin position="1"/>
        <end position="20"/>
    </location>
</feature>
<name>A0ABU6HU95_9FLAO</name>
<sequence>MMNIKIFTFIFILSLSFLFSQEKPNTVIKSKQLSENKVYQLFPTKNFWTFIKLNTRNGKMWQVHFGITETDARVTLDLNKFPLVSEEKEVNGRFTLYPSENTFNFLLLDQIDGNVYQVQWSVEESNRLVIPIQ</sequence>
<organism evidence="2 3">
    <name type="scientific">Chryseobacterium salviniae</name>
    <dbReference type="NCBI Taxonomy" id="3101750"/>
    <lineage>
        <taxon>Bacteria</taxon>
        <taxon>Pseudomonadati</taxon>
        <taxon>Bacteroidota</taxon>
        <taxon>Flavobacteriia</taxon>
        <taxon>Flavobacteriales</taxon>
        <taxon>Weeksellaceae</taxon>
        <taxon>Chryseobacterium group</taxon>
        <taxon>Chryseobacterium</taxon>
    </lineage>
</organism>
<evidence type="ECO:0000256" key="1">
    <source>
        <dbReference type="SAM" id="SignalP"/>
    </source>
</evidence>
<evidence type="ECO:0000313" key="3">
    <source>
        <dbReference type="Proteomes" id="UP001348397"/>
    </source>
</evidence>
<keyword evidence="3" id="KW-1185">Reference proteome</keyword>
<dbReference type="RefSeq" id="WP_326321158.1">
    <property type="nucleotide sequence ID" value="NZ_JAYLAA010000040.1"/>
</dbReference>
<protein>
    <submittedName>
        <fullName evidence="2">Uncharacterized protein</fullName>
    </submittedName>
</protein>
<evidence type="ECO:0000313" key="2">
    <source>
        <dbReference type="EMBL" id="MEC3876418.1"/>
    </source>
</evidence>
<reference evidence="2 3" key="1">
    <citation type="submission" date="2024-01" db="EMBL/GenBank/DDBJ databases">
        <title>Chryseobacterium sp. T9W2-O.</title>
        <authorList>
            <person name="Maltman C."/>
        </authorList>
    </citation>
    <scope>NUCLEOTIDE SEQUENCE [LARGE SCALE GENOMIC DNA]</scope>
    <source>
        <strain evidence="2 3">T9W2-O</strain>
    </source>
</reference>
<comment type="caution">
    <text evidence="2">The sequence shown here is derived from an EMBL/GenBank/DDBJ whole genome shotgun (WGS) entry which is preliminary data.</text>
</comment>
<dbReference type="Proteomes" id="UP001348397">
    <property type="component" value="Unassembled WGS sequence"/>
</dbReference>
<feature type="chain" id="PRO_5047495566" evidence="1">
    <location>
        <begin position="21"/>
        <end position="133"/>
    </location>
</feature>
<accession>A0ABU6HU95</accession>
<dbReference type="EMBL" id="JAYLAA010000040">
    <property type="protein sequence ID" value="MEC3876418.1"/>
    <property type="molecule type" value="Genomic_DNA"/>
</dbReference>
<proteinExistence type="predicted"/>
<keyword evidence="1" id="KW-0732">Signal</keyword>